<dbReference type="AlphaFoldDB" id="A0A2N6SWT1"/>
<organism evidence="4 5">
    <name type="scientific">Corynebacterium xerosis</name>
    <dbReference type="NCBI Taxonomy" id="1725"/>
    <lineage>
        <taxon>Bacteria</taxon>
        <taxon>Bacillati</taxon>
        <taxon>Actinomycetota</taxon>
        <taxon>Actinomycetes</taxon>
        <taxon>Mycobacteriales</taxon>
        <taxon>Corynebacteriaceae</taxon>
        <taxon>Corynebacterium</taxon>
    </lineage>
</organism>
<name>A0A2N6SWT1_9CORY</name>
<protein>
    <recommendedName>
        <fullName evidence="3">HNH nuclease domain-containing protein</fullName>
    </recommendedName>
</protein>
<dbReference type="Pfam" id="PF01844">
    <property type="entry name" value="HNH"/>
    <property type="match status" value="1"/>
</dbReference>
<evidence type="ECO:0000313" key="5">
    <source>
        <dbReference type="Proteomes" id="UP000235363"/>
    </source>
</evidence>
<comment type="similarity">
    <text evidence="1">Belongs to the Rv1128c/1148c/1588c/1702c/1945/3466 family.</text>
</comment>
<dbReference type="GO" id="GO:0008270">
    <property type="term" value="F:zinc ion binding"/>
    <property type="evidence" value="ECO:0007669"/>
    <property type="project" value="InterPro"/>
</dbReference>
<comment type="caution">
    <text evidence="4">The sequence shown here is derived from an EMBL/GenBank/DDBJ whole genome shotgun (WGS) entry which is preliminary data.</text>
</comment>
<gene>
    <name evidence="4" type="ORF">CJ204_10490</name>
</gene>
<dbReference type="CDD" id="cd00085">
    <property type="entry name" value="HNHc"/>
    <property type="match status" value="1"/>
</dbReference>
<dbReference type="GO" id="GO:0003676">
    <property type="term" value="F:nucleic acid binding"/>
    <property type="evidence" value="ECO:0007669"/>
    <property type="project" value="InterPro"/>
</dbReference>
<evidence type="ECO:0000259" key="3">
    <source>
        <dbReference type="SMART" id="SM00507"/>
    </source>
</evidence>
<feature type="compositionally biased region" description="Basic and acidic residues" evidence="2">
    <location>
        <begin position="454"/>
        <end position="477"/>
    </location>
</feature>
<sequence length="506" mass="55000">MNVPLNPHSILRSTLRASTIGSRKSVTRRTPGGQMSATNTHPLSTFNDSPPDQRDQATDTAHIKDLIERATEALASIAFTCESCRFSPTTLLQLLPSLKALETARRGAAIIDARVAETVVDGELSRLIGTTKPDDYLFREFRLPRNEARERAVAVEFLADHPTLRDSCSASLRAGDLTLSGIAQIKKEIGELDDRAESPVEDIVKEVVARSPTHGPHGAGSLCRKLVKEQNRRFPRDPNTAHRARRLTVGKQDGDGGAKVHGYLDAATVALLEAWLLAHGVKKGSHDDGRTPPQRNADALDLALRTAHEAHPRVKGKPMCTIVAALNADDLEAATGTGHGEPAATHPTRVTTRTGAGVEIGLIDLLRLGMSEEMYAAIIDETAPVTESRLRLGRTHRSATFEQRMALQLLDGTCRHPGCSRPPDACDVHHLVAWLLGGATDLENLTLLCRRHHSDNDDTRADPRRGHMTPRTDDPRGRTGWAHPIGADGRRNVEFNDGGTLDERAA</sequence>
<dbReference type="Proteomes" id="UP000235363">
    <property type="component" value="Unassembled WGS sequence"/>
</dbReference>
<evidence type="ECO:0000256" key="1">
    <source>
        <dbReference type="ARBA" id="ARBA00023450"/>
    </source>
</evidence>
<dbReference type="InterPro" id="IPR003870">
    <property type="entry name" value="DUF222"/>
</dbReference>
<reference evidence="4 5" key="1">
    <citation type="submission" date="2017-09" db="EMBL/GenBank/DDBJ databases">
        <title>Bacterial strain isolated from the female urinary microbiota.</title>
        <authorList>
            <person name="Thomas-White K."/>
            <person name="Kumar N."/>
            <person name="Forster S."/>
            <person name="Putonti C."/>
            <person name="Lawley T."/>
            <person name="Wolfe A.J."/>
        </authorList>
    </citation>
    <scope>NUCLEOTIDE SEQUENCE [LARGE SCALE GENOMIC DNA]</scope>
    <source>
        <strain evidence="4 5">UMB0908</strain>
    </source>
</reference>
<dbReference type="Gene3D" id="1.10.30.50">
    <property type="match status" value="1"/>
</dbReference>
<dbReference type="InterPro" id="IPR002711">
    <property type="entry name" value="HNH"/>
</dbReference>
<feature type="region of interest" description="Disordered" evidence="2">
    <location>
        <begin position="453"/>
        <end position="506"/>
    </location>
</feature>
<dbReference type="SMART" id="SM00507">
    <property type="entry name" value="HNHc"/>
    <property type="match status" value="1"/>
</dbReference>
<feature type="compositionally biased region" description="Polar residues" evidence="2">
    <location>
        <begin position="33"/>
        <end position="50"/>
    </location>
</feature>
<dbReference type="InterPro" id="IPR003615">
    <property type="entry name" value="HNH_nuc"/>
</dbReference>
<dbReference type="EMBL" id="PNHF01000026">
    <property type="protein sequence ID" value="PMC61537.1"/>
    <property type="molecule type" value="Genomic_DNA"/>
</dbReference>
<proteinExistence type="inferred from homology"/>
<feature type="domain" description="HNH nuclease" evidence="3">
    <location>
        <begin position="403"/>
        <end position="454"/>
    </location>
</feature>
<evidence type="ECO:0000256" key="2">
    <source>
        <dbReference type="SAM" id="MobiDB-lite"/>
    </source>
</evidence>
<feature type="region of interest" description="Disordered" evidence="2">
    <location>
        <begin position="20"/>
        <end position="57"/>
    </location>
</feature>
<accession>A0A2N6SWT1</accession>
<dbReference type="GO" id="GO:0004519">
    <property type="term" value="F:endonuclease activity"/>
    <property type="evidence" value="ECO:0007669"/>
    <property type="project" value="InterPro"/>
</dbReference>
<dbReference type="Pfam" id="PF02720">
    <property type="entry name" value="DUF222"/>
    <property type="match status" value="1"/>
</dbReference>
<evidence type="ECO:0000313" key="4">
    <source>
        <dbReference type="EMBL" id="PMC61537.1"/>
    </source>
</evidence>